<evidence type="ECO:0000256" key="1">
    <source>
        <dbReference type="SAM" id="Phobius"/>
    </source>
</evidence>
<reference evidence="3 4" key="1">
    <citation type="submission" date="2019-02" db="EMBL/GenBank/DDBJ databases">
        <title>Genome sequencing of the rare red list fungi Dentipellis fragilis.</title>
        <authorList>
            <person name="Buettner E."/>
            <person name="Kellner H."/>
        </authorList>
    </citation>
    <scope>NUCLEOTIDE SEQUENCE [LARGE SCALE GENOMIC DNA]</scope>
    <source>
        <strain evidence="3 4">DSM 105465</strain>
    </source>
</reference>
<comment type="caution">
    <text evidence="3">The sequence shown here is derived from an EMBL/GenBank/DDBJ whole genome shotgun (WGS) entry which is preliminary data.</text>
</comment>
<accession>A0A4Y9ZDY7</accession>
<dbReference type="InterPro" id="IPR045340">
    <property type="entry name" value="DUF6533"/>
</dbReference>
<gene>
    <name evidence="3" type="ORF">EVG20_g1396</name>
</gene>
<dbReference type="Proteomes" id="UP000298327">
    <property type="component" value="Unassembled WGS sequence"/>
</dbReference>
<proteinExistence type="predicted"/>
<feature type="transmembrane region" description="Helical" evidence="1">
    <location>
        <begin position="265"/>
        <end position="285"/>
    </location>
</feature>
<feature type="transmembrane region" description="Helical" evidence="1">
    <location>
        <begin position="149"/>
        <end position="174"/>
    </location>
</feature>
<feature type="transmembrane region" description="Helical" evidence="1">
    <location>
        <begin position="117"/>
        <end position="142"/>
    </location>
</feature>
<evidence type="ECO:0000313" key="4">
    <source>
        <dbReference type="Proteomes" id="UP000298327"/>
    </source>
</evidence>
<sequence length="415" mass="46074">MADPVSASQTIDAVKGLHYANATRYISAVGLVLLLHDHVLTLPQEVSLIWKAPSSFAKYAFLVNRYLVPASLILVATGKLGAICVTLLLRLTAARVRSHGTSEMSDFNSTARSDLTMVAATAVLSVYSIGMANLLVLFRVLLLWNKHRVILRILFTAFAVSFALTFISLIYFVVRLDPGVEWSPVARMCILSGTSREYALVWLTPLTYEFLVLGLTIYNALSQPRSSNVELSHILRRDGILFFLILMSLRFINIGFALTQDSRKTFLVIYLVWALVTLVLNRFLLNVRAAEVALSPLQISPLQLSPVSAPLGPFGLDGRASPFALWVVAEEESVDDDDLWRMKSNSCVHSLYTIDLFRGSHRTDILYPLATRVPSYDGGTDRRDRDAVLFDTGPGLKQLSCLLIWVPDEPGLHYA</sequence>
<evidence type="ECO:0000313" key="3">
    <source>
        <dbReference type="EMBL" id="TFY71619.1"/>
    </source>
</evidence>
<keyword evidence="1" id="KW-1133">Transmembrane helix</keyword>
<protein>
    <recommendedName>
        <fullName evidence="2">DUF6533 domain-containing protein</fullName>
    </recommendedName>
</protein>
<feature type="transmembrane region" description="Helical" evidence="1">
    <location>
        <begin position="239"/>
        <end position="259"/>
    </location>
</feature>
<dbReference type="AlphaFoldDB" id="A0A4Y9ZDY7"/>
<feature type="transmembrane region" description="Helical" evidence="1">
    <location>
        <begin position="66"/>
        <end position="89"/>
    </location>
</feature>
<organism evidence="3 4">
    <name type="scientific">Dentipellis fragilis</name>
    <dbReference type="NCBI Taxonomy" id="205917"/>
    <lineage>
        <taxon>Eukaryota</taxon>
        <taxon>Fungi</taxon>
        <taxon>Dikarya</taxon>
        <taxon>Basidiomycota</taxon>
        <taxon>Agaricomycotina</taxon>
        <taxon>Agaricomycetes</taxon>
        <taxon>Russulales</taxon>
        <taxon>Hericiaceae</taxon>
        <taxon>Dentipellis</taxon>
    </lineage>
</organism>
<keyword evidence="1" id="KW-0812">Transmembrane</keyword>
<keyword evidence="4" id="KW-1185">Reference proteome</keyword>
<keyword evidence="1" id="KW-0472">Membrane</keyword>
<feature type="transmembrane region" description="Helical" evidence="1">
    <location>
        <begin position="198"/>
        <end position="218"/>
    </location>
</feature>
<evidence type="ECO:0000259" key="2">
    <source>
        <dbReference type="Pfam" id="PF20151"/>
    </source>
</evidence>
<dbReference type="OrthoDB" id="3251775at2759"/>
<dbReference type="Pfam" id="PF20151">
    <property type="entry name" value="DUF6533"/>
    <property type="match status" value="1"/>
</dbReference>
<feature type="domain" description="DUF6533" evidence="2">
    <location>
        <begin position="25"/>
        <end position="69"/>
    </location>
</feature>
<name>A0A4Y9ZDY7_9AGAM</name>
<dbReference type="EMBL" id="SEOQ01000044">
    <property type="protein sequence ID" value="TFY71619.1"/>
    <property type="molecule type" value="Genomic_DNA"/>
</dbReference>